<feature type="region of interest" description="Disordered" evidence="1">
    <location>
        <begin position="33"/>
        <end position="63"/>
    </location>
</feature>
<dbReference type="InterPro" id="IPR006311">
    <property type="entry name" value="TAT_signal"/>
</dbReference>
<dbReference type="PANTHER" id="PTHR43649:SF12">
    <property type="entry name" value="DIACETYLCHITOBIOSE BINDING PROTEIN DASA"/>
    <property type="match status" value="1"/>
</dbReference>
<evidence type="ECO:0000313" key="3">
    <source>
        <dbReference type="Proteomes" id="UP000198902"/>
    </source>
</evidence>
<dbReference type="PROSITE" id="PS51257">
    <property type="entry name" value="PROKAR_LIPOPROTEIN"/>
    <property type="match status" value="1"/>
</dbReference>
<dbReference type="PANTHER" id="PTHR43649">
    <property type="entry name" value="ARABINOSE-BINDING PROTEIN-RELATED"/>
    <property type="match status" value="1"/>
</dbReference>
<sequence length="461" mass="50331">MKDQVESLNRRNVLQAIGGLGAATLAGCVGTGSGPQTDATQTTNSDSSAEGTADETPTEAATAAPMADSIEFWEMAGSYGGLMDRYAQETGTEISHTNMGYPEIINKMQTRLISGQGAPSTALIEQKKTLKIASTGGLRDLRPRMEDAGIIDEFNDGVLSAVTGDEGQIYSVPDDIAPTTLYYRRDVWDEHGLAPHDEIETWDQLIEEGKKLPDDISLLSLPASGSNLYWRFLNRMQGGQEFNENGEVVLNGEEGLKAARMMKRLSNEGLIDRGANWSQQWFSGFQNGTITGYATGSWFYGTITSSMPETEGNWRGFKLPALESGGNRASNRGGSGLVIPQQASEEEANRVWDYIKFVTATPKQNALSYKNEGQMTAHEPSWDQSAFSNAEFDFFGGQQLANIWIDTVPDIPGYRFTVDSPIVSSIINEEMRNMIDEGDSPKQALDRAAQRVADRTGRDIA</sequence>
<proteinExistence type="predicted"/>
<organism evidence="2 3">
    <name type="scientific">Haloferax massiliensis</name>
    <dbReference type="NCBI Taxonomy" id="1476858"/>
    <lineage>
        <taxon>Archaea</taxon>
        <taxon>Methanobacteriati</taxon>
        <taxon>Methanobacteriota</taxon>
        <taxon>Stenosarchaea group</taxon>
        <taxon>Halobacteria</taxon>
        <taxon>Halobacteriales</taxon>
        <taxon>Haloferacaceae</taxon>
        <taxon>Haloferax</taxon>
    </lineage>
</organism>
<protein>
    <submittedName>
        <fullName evidence="2">Putative arabinose-binding protein</fullName>
    </submittedName>
</protein>
<feature type="compositionally biased region" description="Basic and acidic residues" evidence="1">
    <location>
        <begin position="444"/>
        <end position="461"/>
    </location>
</feature>
<dbReference type="PROSITE" id="PS51318">
    <property type="entry name" value="TAT"/>
    <property type="match status" value="1"/>
</dbReference>
<dbReference type="Proteomes" id="UP000198902">
    <property type="component" value="Unassembled WGS sequence"/>
</dbReference>
<dbReference type="Pfam" id="PF13416">
    <property type="entry name" value="SBP_bac_8"/>
    <property type="match status" value="1"/>
</dbReference>
<keyword evidence="3" id="KW-1185">Reference proteome</keyword>
<dbReference type="InterPro" id="IPR050490">
    <property type="entry name" value="Bact_solute-bd_prot1"/>
</dbReference>
<dbReference type="EMBL" id="CSTE01000004">
    <property type="protein sequence ID" value="CQR52432.1"/>
    <property type="molecule type" value="Genomic_DNA"/>
</dbReference>
<dbReference type="InterPro" id="IPR006059">
    <property type="entry name" value="SBP"/>
</dbReference>
<name>A0A0D6JUT6_9EURY</name>
<dbReference type="AlphaFoldDB" id="A0A0D6JUT6"/>
<dbReference type="OrthoDB" id="298910at2157"/>
<dbReference type="Gene3D" id="3.40.190.10">
    <property type="entry name" value="Periplasmic binding protein-like II"/>
    <property type="match status" value="1"/>
</dbReference>
<reference evidence="3" key="1">
    <citation type="submission" date="2015-03" db="EMBL/GenBank/DDBJ databases">
        <authorList>
            <person name="Urmite Genomes"/>
        </authorList>
    </citation>
    <scope>NUCLEOTIDE SEQUENCE [LARGE SCALE GENOMIC DNA]</scope>
    <source>
        <strain evidence="3">Arc-Hr</strain>
    </source>
</reference>
<accession>A0A0D6JUT6</accession>
<feature type="region of interest" description="Disordered" evidence="1">
    <location>
        <begin position="439"/>
        <end position="461"/>
    </location>
</feature>
<gene>
    <name evidence="2" type="primary">araN_2</name>
    <name evidence="2" type="ORF">BN996_03133</name>
</gene>
<feature type="compositionally biased region" description="Polar residues" evidence="1">
    <location>
        <begin position="34"/>
        <end position="48"/>
    </location>
</feature>
<dbReference type="SUPFAM" id="SSF53850">
    <property type="entry name" value="Periplasmic binding protein-like II"/>
    <property type="match status" value="1"/>
</dbReference>
<evidence type="ECO:0000256" key="1">
    <source>
        <dbReference type="SAM" id="MobiDB-lite"/>
    </source>
</evidence>
<evidence type="ECO:0000313" key="2">
    <source>
        <dbReference type="EMBL" id="CQR52432.1"/>
    </source>
</evidence>